<dbReference type="InterPro" id="IPR032675">
    <property type="entry name" value="LRR_dom_sf"/>
</dbReference>
<dbReference type="SUPFAM" id="SSF52058">
    <property type="entry name" value="L domain-like"/>
    <property type="match status" value="2"/>
</dbReference>
<evidence type="ECO:0000313" key="1">
    <source>
        <dbReference type="EMBL" id="KAK8884317.1"/>
    </source>
</evidence>
<gene>
    <name evidence="1" type="ORF">M9Y10_043425</name>
</gene>
<dbReference type="EMBL" id="JAPFFF010000008">
    <property type="protein sequence ID" value="KAK8884317.1"/>
    <property type="molecule type" value="Genomic_DNA"/>
</dbReference>
<dbReference type="PANTHER" id="PTHR45661:SF3">
    <property type="entry name" value="IG-LIKE DOMAIN-CONTAINING PROTEIN"/>
    <property type="match status" value="1"/>
</dbReference>
<evidence type="ECO:0008006" key="3">
    <source>
        <dbReference type="Google" id="ProtNLM"/>
    </source>
</evidence>
<protein>
    <recommendedName>
        <fullName evidence="3">Surface antigen BspA-like</fullName>
    </recommendedName>
</protein>
<dbReference type="Proteomes" id="UP001470230">
    <property type="component" value="Unassembled WGS sequence"/>
</dbReference>
<dbReference type="PANTHER" id="PTHR45661">
    <property type="entry name" value="SURFACE ANTIGEN"/>
    <property type="match status" value="1"/>
</dbReference>
<sequence length="822" mass="94734">MQNEKCFIMSLNETIFKIPFEFCQIFESRVYKAIINTKLYKVKSNVSEEVFNSFVKYITNKELPNINSENFFEYEELSNEFDIMKNLINFYRNMIKNLASLSLINRNQKLKAKLNCRKAKIFQKRNNYEQIIKILFNDSQLDTYFNLSSVKHQLFQSCKEENLEKLKILTKKEISQDGLSFILDEKNKTSILYHNIKAIGNVIIPTFIKYKKKKFYVTQICENAFKNTKGVKSIEFSNDSKISKIAKSSLSCGSLKKVTLPLNYEDFNSNIFCDSENLTQIVIDSKSGNFLFYEDTYLIGKEDSQSENYDVLFFARRDLEEAQIPSFIKRIAPFAFESCKKLTRISFQEDSQLKTIDKFAFFKSNLTTILIPSGVKRIGEFAFSQCYKLERFEFKSDSKLRSIGKRAFSMSFLGSFTVPPDVVRISDETFCECKNLSKIDFRFNSKLKSIGREAFLNTLIKSISFPSSLIQIGAKAFFYCSYLAKVDFPRDSQLLIIGKLAFFHSIIKSIFIPSSVLAIQEGFLSGTEKLRQITVDPNNRHFLNYQDKFLLGKTNLKSDNFDVLLYAFPCIEEVTIPPLIKRIAFGFHSCQKLRKVDFSQDMNLNSIEKYSFILTKLNRVTVPSQIEKIGKNAFALCSSLQKVEFQINSHLKLIDSHAFAWSPIQKIVLPPTVIKIGNAAFYNCYKLKKVEFMENSELKVICKEAFASSEVEQMMIPSSVTKIGENSFYGCDQLKSVTFSLDSKLKSINNHAFSGSSLNCIAIPQSVTEICDFAFLNCRELEIIEIPEKTKLQAFNIDIRIFKFNTIIMIPIKNIKILKQNC</sequence>
<accession>A0ABR2JZN2</accession>
<organism evidence="1 2">
    <name type="scientific">Tritrichomonas musculus</name>
    <dbReference type="NCBI Taxonomy" id="1915356"/>
    <lineage>
        <taxon>Eukaryota</taxon>
        <taxon>Metamonada</taxon>
        <taxon>Parabasalia</taxon>
        <taxon>Tritrichomonadida</taxon>
        <taxon>Tritrichomonadidae</taxon>
        <taxon>Tritrichomonas</taxon>
    </lineage>
</organism>
<dbReference type="InterPro" id="IPR053139">
    <property type="entry name" value="Surface_bspA-like"/>
</dbReference>
<keyword evidence="2" id="KW-1185">Reference proteome</keyword>
<comment type="caution">
    <text evidence="1">The sequence shown here is derived from an EMBL/GenBank/DDBJ whole genome shotgun (WGS) entry which is preliminary data.</text>
</comment>
<reference evidence="1 2" key="1">
    <citation type="submission" date="2024-04" db="EMBL/GenBank/DDBJ databases">
        <title>Tritrichomonas musculus Genome.</title>
        <authorList>
            <person name="Alves-Ferreira E."/>
            <person name="Grigg M."/>
            <person name="Lorenzi H."/>
            <person name="Galac M."/>
        </authorList>
    </citation>
    <scope>NUCLEOTIDE SEQUENCE [LARGE SCALE GENOMIC DNA]</scope>
    <source>
        <strain evidence="1 2">EAF2021</strain>
    </source>
</reference>
<dbReference type="InterPro" id="IPR026906">
    <property type="entry name" value="LRR_5"/>
</dbReference>
<proteinExistence type="predicted"/>
<dbReference type="Pfam" id="PF13306">
    <property type="entry name" value="LRR_5"/>
    <property type="match status" value="4"/>
</dbReference>
<dbReference type="Gene3D" id="3.80.10.10">
    <property type="entry name" value="Ribonuclease Inhibitor"/>
    <property type="match status" value="3"/>
</dbReference>
<name>A0ABR2JZN2_9EUKA</name>
<evidence type="ECO:0000313" key="2">
    <source>
        <dbReference type="Proteomes" id="UP001470230"/>
    </source>
</evidence>